<dbReference type="CDD" id="cd11540">
    <property type="entry name" value="NTP-PPase_u3"/>
    <property type="match status" value="1"/>
</dbReference>
<reference evidence="2 3" key="1">
    <citation type="submission" date="2020-10" db="EMBL/GenBank/DDBJ databases">
        <title>Closed genome sequences of Staphylococcus lloydii sp. nov. and Staphylococcus durrellii sp. nov. Isolated from Captive Fruit Bats (Pteropus livingstonii).</title>
        <authorList>
            <person name="Fountain K."/>
        </authorList>
    </citation>
    <scope>NUCLEOTIDE SEQUENCE [LARGE SCALE GENOMIC DNA]</scope>
    <source>
        <strain evidence="2 3">23_2_7_LY</strain>
    </source>
</reference>
<keyword evidence="3" id="KW-1185">Reference proteome</keyword>
<sequence>MTNELIDLTKKIEQWAEDRNLHTADPIKQFDKLVEEFGELVKGINKQDLDVIKDSIGDMFVVLVIMSKQTDNSMVRLLEEASVETLRPKHSTVGYILNLSDLGDLLSDRISFIMPQVYELNTDLVQTCGEYGLDFTHCVALAYDEIKDRKGKMIDGKFVKEADL</sequence>
<dbReference type="Proteomes" id="UP000594455">
    <property type="component" value="Chromosome"/>
</dbReference>
<evidence type="ECO:0000313" key="3">
    <source>
        <dbReference type="Proteomes" id="UP000594455"/>
    </source>
</evidence>
<dbReference type="Gene3D" id="1.10.287.1080">
    <property type="entry name" value="MazG-like"/>
    <property type="match status" value="1"/>
</dbReference>
<dbReference type="EMBL" id="CP064056">
    <property type="protein sequence ID" value="QPM75030.1"/>
    <property type="molecule type" value="Genomic_DNA"/>
</dbReference>
<proteinExistence type="predicted"/>
<organism evidence="2 3">
    <name type="scientific">Staphylococcus lloydii</name>
    <dbReference type="NCBI Taxonomy" id="2781774"/>
    <lineage>
        <taxon>Bacteria</taxon>
        <taxon>Bacillati</taxon>
        <taxon>Bacillota</taxon>
        <taxon>Bacilli</taxon>
        <taxon>Bacillales</taxon>
        <taxon>Staphylococcaceae</taxon>
        <taxon>Staphylococcus</taxon>
    </lineage>
</organism>
<evidence type="ECO:0000259" key="1">
    <source>
        <dbReference type="Pfam" id="PF03819"/>
    </source>
</evidence>
<feature type="domain" description="NTP pyrophosphohydrolase MazG-like" evidence="1">
    <location>
        <begin position="32"/>
        <end position="74"/>
    </location>
</feature>
<dbReference type="SUPFAM" id="SSF101386">
    <property type="entry name" value="all-alpha NTP pyrophosphatases"/>
    <property type="match status" value="1"/>
</dbReference>
<protein>
    <submittedName>
        <fullName evidence="2">MazG-like family protein</fullName>
    </submittedName>
</protein>
<name>A0A7T1F991_9STAP</name>
<dbReference type="InterPro" id="IPR004518">
    <property type="entry name" value="MazG-like_dom"/>
</dbReference>
<dbReference type="AlphaFoldDB" id="A0A7T1F991"/>
<evidence type="ECO:0000313" key="2">
    <source>
        <dbReference type="EMBL" id="QPM75030.1"/>
    </source>
</evidence>
<dbReference type="RefSeq" id="WP_195718785.1">
    <property type="nucleotide sequence ID" value="NZ_CP064056.1"/>
</dbReference>
<dbReference type="Pfam" id="PF03819">
    <property type="entry name" value="MazG"/>
    <property type="match status" value="1"/>
</dbReference>
<gene>
    <name evidence="2" type="ORF">ISP08_12035</name>
</gene>
<accession>A0A7T1F991</accession>
<dbReference type="KEGG" id="sllo:ISP08_12035"/>